<name>A0A4C1UKR3_EUMVA</name>
<dbReference type="AlphaFoldDB" id="A0A4C1UKR3"/>
<keyword evidence="2" id="KW-1185">Reference proteome</keyword>
<comment type="caution">
    <text evidence="1">The sequence shown here is derived from an EMBL/GenBank/DDBJ whole genome shotgun (WGS) entry which is preliminary data.</text>
</comment>
<reference evidence="1 2" key="1">
    <citation type="journal article" date="2019" name="Commun. Biol.">
        <title>The bagworm genome reveals a unique fibroin gene that provides high tensile strength.</title>
        <authorList>
            <person name="Kono N."/>
            <person name="Nakamura H."/>
            <person name="Ohtoshi R."/>
            <person name="Tomita M."/>
            <person name="Numata K."/>
            <person name="Arakawa K."/>
        </authorList>
    </citation>
    <scope>NUCLEOTIDE SEQUENCE [LARGE SCALE GENOMIC DNA]</scope>
</reference>
<dbReference type="EMBL" id="BGZK01000186">
    <property type="protein sequence ID" value="GBP26909.1"/>
    <property type="molecule type" value="Genomic_DNA"/>
</dbReference>
<evidence type="ECO:0000313" key="1">
    <source>
        <dbReference type="EMBL" id="GBP26909.1"/>
    </source>
</evidence>
<gene>
    <name evidence="1" type="ORF">EVAR_16491_1</name>
</gene>
<dbReference type="Proteomes" id="UP000299102">
    <property type="component" value="Unassembled WGS sequence"/>
</dbReference>
<sequence>MFPVQLLNFDSATNHSSNLDEAEENPLFRALRTWTRCYGEAGVLSLAAHTRSKLNHTTARRTLPRPLHFRSNYSDLEPARPARSEPGLLTTTILVSSHW</sequence>
<evidence type="ECO:0000313" key="2">
    <source>
        <dbReference type="Proteomes" id="UP000299102"/>
    </source>
</evidence>
<accession>A0A4C1UKR3</accession>
<organism evidence="1 2">
    <name type="scientific">Eumeta variegata</name>
    <name type="common">Bagworm moth</name>
    <name type="synonym">Eumeta japonica</name>
    <dbReference type="NCBI Taxonomy" id="151549"/>
    <lineage>
        <taxon>Eukaryota</taxon>
        <taxon>Metazoa</taxon>
        <taxon>Ecdysozoa</taxon>
        <taxon>Arthropoda</taxon>
        <taxon>Hexapoda</taxon>
        <taxon>Insecta</taxon>
        <taxon>Pterygota</taxon>
        <taxon>Neoptera</taxon>
        <taxon>Endopterygota</taxon>
        <taxon>Lepidoptera</taxon>
        <taxon>Glossata</taxon>
        <taxon>Ditrysia</taxon>
        <taxon>Tineoidea</taxon>
        <taxon>Psychidae</taxon>
        <taxon>Oiketicinae</taxon>
        <taxon>Eumeta</taxon>
    </lineage>
</organism>
<proteinExistence type="predicted"/>
<protein>
    <submittedName>
        <fullName evidence="1">Uncharacterized protein</fullName>
    </submittedName>
</protein>